<dbReference type="KEGG" id="vpd:VAPA_2c04270"/>
<dbReference type="RefSeq" id="WP_021003816.1">
    <property type="nucleotide sequence ID" value="NC_022234.1"/>
</dbReference>
<dbReference type="EMBL" id="CP003912">
    <property type="protein sequence ID" value="AGU52987.1"/>
    <property type="molecule type" value="Genomic_DNA"/>
</dbReference>
<dbReference type="SUPFAM" id="SSF54631">
    <property type="entry name" value="CBS-domain pair"/>
    <property type="match status" value="1"/>
</dbReference>
<organism evidence="4 5">
    <name type="scientific">Variovorax paradoxus B4</name>
    <dbReference type="NCBI Taxonomy" id="1246301"/>
    <lineage>
        <taxon>Bacteria</taxon>
        <taxon>Pseudomonadati</taxon>
        <taxon>Pseudomonadota</taxon>
        <taxon>Betaproteobacteria</taxon>
        <taxon>Burkholderiales</taxon>
        <taxon>Comamonadaceae</taxon>
        <taxon>Variovorax</taxon>
    </lineage>
</organism>
<evidence type="ECO:0000313" key="5">
    <source>
        <dbReference type="Proteomes" id="UP000016223"/>
    </source>
</evidence>
<dbReference type="PANTHER" id="PTHR43080">
    <property type="entry name" value="CBS DOMAIN-CONTAINING PROTEIN CBSX3, MITOCHONDRIAL"/>
    <property type="match status" value="1"/>
</dbReference>
<dbReference type="HOGENOM" id="CLU_040681_12_0_4"/>
<proteinExistence type="predicted"/>
<dbReference type="PROSITE" id="PS51371">
    <property type="entry name" value="CBS"/>
    <property type="match status" value="2"/>
</dbReference>
<evidence type="ECO:0000259" key="3">
    <source>
        <dbReference type="PROSITE" id="PS51371"/>
    </source>
</evidence>
<evidence type="ECO:0000256" key="2">
    <source>
        <dbReference type="PROSITE-ProRule" id="PRU00703"/>
    </source>
</evidence>
<protein>
    <submittedName>
        <fullName evidence="4">CBS domain-containing protein</fullName>
    </submittedName>
</protein>
<dbReference type="OrthoDB" id="9794094at2"/>
<dbReference type="InterPro" id="IPR051257">
    <property type="entry name" value="Diverse_CBS-Domain"/>
</dbReference>
<gene>
    <name evidence="4" type="ORF">VAPA_2c04270</name>
</gene>
<dbReference type="InterPro" id="IPR000644">
    <property type="entry name" value="CBS_dom"/>
</dbReference>
<feature type="domain" description="CBS" evidence="3">
    <location>
        <begin position="87"/>
        <end position="144"/>
    </location>
</feature>
<evidence type="ECO:0000256" key="1">
    <source>
        <dbReference type="ARBA" id="ARBA00023122"/>
    </source>
</evidence>
<dbReference type="PANTHER" id="PTHR43080:SF2">
    <property type="entry name" value="CBS DOMAIN-CONTAINING PROTEIN"/>
    <property type="match status" value="1"/>
</dbReference>
<dbReference type="SMART" id="SM00116">
    <property type="entry name" value="CBS"/>
    <property type="match status" value="2"/>
</dbReference>
<dbReference type="Proteomes" id="UP000016223">
    <property type="component" value="Chromosome 2"/>
</dbReference>
<evidence type="ECO:0000313" key="4">
    <source>
        <dbReference type="EMBL" id="AGU52987.1"/>
    </source>
</evidence>
<sequence length="160" mass="17374">MKPNANFRTPLNAGDICTRIVTIAFPDMGLNEAARLMRERHVGCLVVVEERTPEDRVVVGMLTDRDIAMRVVAADRDPHGMQVGDVMSKGVVNAREEDSLADLLLAMRRKGVRRLPVVSPQGSLIGLVALDDVLDVLAQEMKAVAEAVAAAGRHEQTARP</sequence>
<dbReference type="InterPro" id="IPR046342">
    <property type="entry name" value="CBS_dom_sf"/>
</dbReference>
<reference evidence="4 5" key="1">
    <citation type="submission" date="2012-10" db="EMBL/GenBank/DDBJ databases">
        <title>Genome sequence of Variovorax paradoxus B4.</title>
        <authorList>
            <person name="Schuldes J."/>
            <person name="Brandt U."/>
            <person name="Hiessl S."/>
            <person name="Wuebbeler J.H."/>
            <person name="Thuermer A."/>
            <person name="Steinbuechel A."/>
            <person name="Daniel R."/>
        </authorList>
    </citation>
    <scope>NUCLEOTIDE SEQUENCE [LARGE SCALE GENOMIC DNA]</scope>
    <source>
        <strain evidence="4 5">B4</strain>
    </source>
</reference>
<dbReference type="Pfam" id="PF00571">
    <property type="entry name" value="CBS"/>
    <property type="match status" value="2"/>
</dbReference>
<dbReference type="PATRIC" id="fig|1246301.3.peg.5949"/>
<accession>T1XJB9</accession>
<feature type="domain" description="CBS" evidence="3">
    <location>
        <begin position="17"/>
        <end position="78"/>
    </location>
</feature>
<name>T1XJB9_VARPD</name>
<dbReference type="Gene3D" id="3.10.580.10">
    <property type="entry name" value="CBS-domain"/>
    <property type="match status" value="1"/>
</dbReference>
<dbReference type="AlphaFoldDB" id="T1XJB9"/>
<keyword evidence="1 2" id="KW-0129">CBS domain</keyword>
<dbReference type="CDD" id="cd17775">
    <property type="entry name" value="CBS_pair_bact_arch"/>
    <property type="match status" value="1"/>
</dbReference>